<protein>
    <submittedName>
        <fullName evidence="3">Alpha/beta hydrolase family protein</fullName>
    </submittedName>
</protein>
<accession>A0ABW4FS67</accession>
<evidence type="ECO:0000256" key="1">
    <source>
        <dbReference type="ARBA" id="ARBA00022801"/>
    </source>
</evidence>
<name>A0ABW4FS67_9PSEU</name>
<comment type="caution">
    <text evidence="3">The sequence shown here is derived from an EMBL/GenBank/DDBJ whole genome shotgun (WGS) entry which is preliminary data.</text>
</comment>
<proteinExistence type="predicted"/>
<dbReference type="InterPro" id="IPR045889">
    <property type="entry name" value="MES/HNL"/>
</dbReference>
<sequence length="257" mass="27383">MADPFVLVHGANHGGWCWARVAPRLRAAGHDVFTPTLTGFGERAHLLTPDVGPETLVQDVVRMIEWEELSGVVLVGHSFGALVALAVAERVPDRLRRIVLLDGLVVEPGAPAFDALPPAAVQARTAAAEAASGGLAYPPPGAAAFGLTDPDDIAWVDRRLTPQPLRTYAEPFPLHAPLGAGLPVTYVCCTDPAYPAVHTAHPIVRREGWEWRELATGHDAMISAPEATAAELLRARIDPSADDPAVESRYSDLYGHA</sequence>
<dbReference type="EMBL" id="JBHUCP010000018">
    <property type="protein sequence ID" value="MFD1532421.1"/>
    <property type="molecule type" value="Genomic_DNA"/>
</dbReference>
<evidence type="ECO:0000313" key="3">
    <source>
        <dbReference type="EMBL" id="MFD1532421.1"/>
    </source>
</evidence>
<dbReference type="Pfam" id="PF12697">
    <property type="entry name" value="Abhydrolase_6"/>
    <property type="match status" value="1"/>
</dbReference>
<dbReference type="PANTHER" id="PTHR10992:SF1083">
    <property type="entry name" value="METHYLESTERASE 1"/>
    <property type="match status" value="1"/>
</dbReference>
<dbReference type="RefSeq" id="WP_343986536.1">
    <property type="nucleotide sequence ID" value="NZ_BAAAJG010000027.1"/>
</dbReference>
<dbReference type="PANTHER" id="PTHR10992">
    <property type="entry name" value="METHYLESTERASE FAMILY MEMBER"/>
    <property type="match status" value="1"/>
</dbReference>
<dbReference type="GO" id="GO:0016787">
    <property type="term" value="F:hydrolase activity"/>
    <property type="evidence" value="ECO:0007669"/>
    <property type="project" value="UniProtKB-KW"/>
</dbReference>
<gene>
    <name evidence="3" type="ORF">ACFSCY_23625</name>
</gene>
<organism evidence="3 4">
    <name type="scientific">Pseudonocardia aurantiaca</name>
    <dbReference type="NCBI Taxonomy" id="75290"/>
    <lineage>
        <taxon>Bacteria</taxon>
        <taxon>Bacillati</taxon>
        <taxon>Actinomycetota</taxon>
        <taxon>Actinomycetes</taxon>
        <taxon>Pseudonocardiales</taxon>
        <taxon>Pseudonocardiaceae</taxon>
        <taxon>Pseudonocardia</taxon>
    </lineage>
</organism>
<feature type="domain" description="AB hydrolase-1" evidence="2">
    <location>
        <begin position="5"/>
        <end position="230"/>
    </location>
</feature>
<evidence type="ECO:0000259" key="2">
    <source>
        <dbReference type="Pfam" id="PF12697"/>
    </source>
</evidence>
<reference evidence="4" key="1">
    <citation type="journal article" date="2019" name="Int. J. Syst. Evol. Microbiol.">
        <title>The Global Catalogue of Microorganisms (GCM) 10K type strain sequencing project: providing services to taxonomists for standard genome sequencing and annotation.</title>
        <authorList>
            <consortium name="The Broad Institute Genomics Platform"/>
            <consortium name="The Broad Institute Genome Sequencing Center for Infectious Disease"/>
            <person name="Wu L."/>
            <person name="Ma J."/>
        </authorList>
    </citation>
    <scope>NUCLEOTIDE SEQUENCE [LARGE SCALE GENOMIC DNA]</scope>
    <source>
        <strain evidence="4">JCM 12165</strain>
    </source>
</reference>
<dbReference type="InterPro" id="IPR029058">
    <property type="entry name" value="AB_hydrolase_fold"/>
</dbReference>
<keyword evidence="4" id="KW-1185">Reference proteome</keyword>
<dbReference type="Proteomes" id="UP001597145">
    <property type="component" value="Unassembled WGS sequence"/>
</dbReference>
<evidence type="ECO:0000313" key="4">
    <source>
        <dbReference type="Proteomes" id="UP001597145"/>
    </source>
</evidence>
<keyword evidence="1 3" id="KW-0378">Hydrolase</keyword>
<dbReference type="PRINTS" id="PR00111">
    <property type="entry name" value="ABHYDROLASE"/>
</dbReference>
<dbReference type="Gene3D" id="3.40.50.1820">
    <property type="entry name" value="alpha/beta hydrolase"/>
    <property type="match status" value="1"/>
</dbReference>
<dbReference type="InterPro" id="IPR000073">
    <property type="entry name" value="AB_hydrolase_1"/>
</dbReference>
<dbReference type="SUPFAM" id="SSF53474">
    <property type="entry name" value="alpha/beta-Hydrolases"/>
    <property type="match status" value="1"/>
</dbReference>